<reference evidence="4 5" key="1">
    <citation type="submission" date="2017-03" db="EMBL/GenBank/DDBJ databases">
        <title>Genome analysis of strain PAMC 26577.</title>
        <authorList>
            <person name="Oh H.-M."/>
            <person name="Yang J.-A."/>
        </authorList>
    </citation>
    <scope>NUCLEOTIDE SEQUENCE [LARGE SCALE GENOMIC DNA]</scope>
    <source>
        <strain evidence="4 5">PAMC 26577</strain>
    </source>
</reference>
<dbReference type="RefSeq" id="WP_143325628.1">
    <property type="nucleotide sequence ID" value="NZ_MSRG01000070.1"/>
</dbReference>
<protein>
    <submittedName>
        <fullName evidence="4">Transcriptional regulator, LysR family</fullName>
    </submittedName>
</protein>
<gene>
    <name evidence="4" type="ORF">PAMC26577_34790</name>
</gene>
<organism evidence="4 5">
    <name type="scientific">Caballeronia sordidicola</name>
    <name type="common">Burkholderia sordidicola</name>
    <dbReference type="NCBI Taxonomy" id="196367"/>
    <lineage>
        <taxon>Bacteria</taxon>
        <taxon>Pseudomonadati</taxon>
        <taxon>Pseudomonadota</taxon>
        <taxon>Betaproteobacteria</taxon>
        <taxon>Burkholderiales</taxon>
        <taxon>Burkholderiaceae</taxon>
        <taxon>Caballeronia</taxon>
    </lineage>
</organism>
<dbReference type="GO" id="GO:0003700">
    <property type="term" value="F:DNA-binding transcription factor activity"/>
    <property type="evidence" value="ECO:0007669"/>
    <property type="project" value="TreeGrafter"/>
</dbReference>
<evidence type="ECO:0000256" key="1">
    <source>
        <dbReference type="ARBA" id="ARBA00009437"/>
    </source>
</evidence>
<dbReference type="PANTHER" id="PTHR30537">
    <property type="entry name" value="HTH-TYPE TRANSCRIPTIONAL REGULATOR"/>
    <property type="match status" value="1"/>
</dbReference>
<dbReference type="AlphaFoldDB" id="A0A242M9T9"/>
<dbReference type="EMBL" id="NBTZ01000140">
    <property type="protein sequence ID" value="OTP68068.1"/>
    <property type="molecule type" value="Genomic_DNA"/>
</dbReference>
<dbReference type="Proteomes" id="UP000195221">
    <property type="component" value="Unassembled WGS sequence"/>
</dbReference>
<dbReference type="Gene3D" id="3.40.190.290">
    <property type="match status" value="1"/>
</dbReference>
<dbReference type="SUPFAM" id="SSF53850">
    <property type="entry name" value="Periplasmic binding protein-like II"/>
    <property type="match status" value="1"/>
</dbReference>
<dbReference type="PANTHER" id="PTHR30537:SF1">
    <property type="entry name" value="HTH-TYPE TRANSCRIPTIONAL REGULATOR PGRR"/>
    <property type="match status" value="1"/>
</dbReference>
<comment type="similarity">
    <text evidence="1">Belongs to the LysR transcriptional regulatory family.</text>
</comment>
<evidence type="ECO:0000256" key="2">
    <source>
        <dbReference type="SAM" id="MobiDB-lite"/>
    </source>
</evidence>
<proteinExistence type="inferred from homology"/>
<dbReference type="InterPro" id="IPR005119">
    <property type="entry name" value="LysR_subst-bd"/>
</dbReference>
<accession>A0A242M9T9</accession>
<dbReference type="CDD" id="cd08474">
    <property type="entry name" value="PBP2_CrgA_like_5"/>
    <property type="match status" value="1"/>
</dbReference>
<feature type="region of interest" description="Disordered" evidence="2">
    <location>
        <begin position="1"/>
        <end position="20"/>
    </location>
</feature>
<feature type="domain" description="LysR substrate-binding" evidence="3">
    <location>
        <begin position="17"/>
        <end position="221"/>
    </location>
</feature>
<dbReference type="GO" id="GO:0043565">
    <property type="term" value="F:sequence-specific DNA binding"/>
    <property type="evidence" value="ECO:0007669"/>
    <property type="project" value="TreeGrafter"/>
</dbReference>
<evidence type="ECO:0000313" key="4">
    <source>
        <dbReference type="EMBL" id="OTP68068.1"/>
    </source>
</evidence>
<sequence>MADIRGAVDEASGTPKSPAGTVRLNMPKIAALMLASRLSRFAREHSSIRVELTTDDGFTDIVAGGFDAGVRLGEHLQGDMIAVRITPDLRCAIVGAPAYFAAHRPPRTPQELDGHACINYRFSYSGALYRWPFAHGGRSLDVAVEGVLTLDDADLVVAAALHGAGLACTLEERVAEHLNSGRLVRVLDDWCQPFSGFHLYYPGRRQLPLPLQTLVEFLRSKTATQVGQLGM</sequence>
<dbReference type="Pfam" id="PF03466">
    <property type="entry name" value="LysR_substrate"/>
    <property type="match status" value="1"/>
</dbReference>
<dbReference type="GO" id="GO:0006351">
    <property type="term" value="P:DNA-templated transcription"/>
    <property type="evidence" value="ECO:0007669"/>
    <property type="project" value="TreeGrafter"/>
</dbReference>
<dbReference type="InterPro" id="IPR058163">
    <property type="entry name" value="LysR-type_TF_proteobact-type"/>
</dbReference>
<comment type="caution">
    <text evidence="4">The sequence shown here is derived from an EMBL/GenBank/DDBJ whole genome shotgun (WGS) entry which is preliminary data.</text>
</comment>
<evidence type="ECO:0000313" key="5">
    <source>
        <dbReference type="Proteomes" id="UP000195221"/>
    </source>
</evidence>
<evidence type="ECO:0000259" key="3">
    <source>
        <dbReference type="Pfam" id="PF03466"/>
    </source>
</evidence>
<name>A0A242M9T9_CABSO</name>